<dbReference type="InterPro" id="IPR032466">
    <property type="entry name" value="Metal_Hydrolase"/>
</dbReference>
<dbReference type="PANTHER" id="PTHR32027:SF9">
    <property type="entry name" value="BLL3847 PROTEIN"/>
    <property type="match status" value="1"/>
</dbReference>
<proteinExistence type="predicted"/>
<protein>
    <submittedName>
        <fullName evidence="2">Amidohydrolase</fullName>
    </submittedName>
</protein>
<evidence type="ECO:0000313" key="2">
    <source>
        <dbReference type="EMBL" id="MDA0636700.1"/>
    </source>
</evidence>
<comment type="caution">
    <text evidence="2">The sequence shown here is derived from an EMBL/GenBank/DDBJ whole genome shotgun (WGS) entry which is preliminary data.</text>
</comment>
<gene>
    <name evidence="2" type="ORF">OUY22_25085</name>
</gene>
<dbReference type="RefSeq" id="WP_270157590.1">
    <property type="nucleotide sequence ID" value="NZ_JAPNNL010000118.1"/>
</dbReference>
<dbReference type="SUPFAM" id="SSF51556">
    <property type="entry name" value="Metallo-dependent hydrolases"/>
    <property type="match status" value="1"/>
</dbReference>
<dbReference type="PANTHER" id="PTHR32027">
    <property type="entry name" value="CYTOSINE DEAMINASE"/>
    <property type="match status" value="1"/>
</dbReference>
<accession>A0ABT4SHV4</accession>
<name>A0ABT4SHV4_9ACTN</name>
<keyword evidence="3" id="KW-1185">Reference proteome</keyword>
<dbReference type="InterPro" id="IPR018228">
    <property type="entry name" value="DNase_TatD-rel_CS"/>
</dbReference>
<dbReference type="NCBIfam" id="NF004636">
    <property type="entry name" value="PRK05985.1"/>
    <property type="match status" value="1"/>
</dbReference>
<dbReference type="Proteomes" id="UP001144036">
    <property type="component" value="Unassembled WGS sequence"/>
</dbReference>
<reference evidence="2" key="1">
    <citation type="submission" date="2022-11" db="EMBL/GenBank/DDBJ databases">
        <title>Nonomuraea corallina sp. nov., a new species of the genus Nonomuraea isolated from sea side sediment in Thai sea.</title>
        <authorList>
            <person name="Ngamcharungchit C."/>
            <person name="Matsumoto A."/>
            <person name="Suriyachadkun C."/>
            <person name="Panbangred W."/>
            <person name="Inahashi Y."/>
            <person name="Intra B."/>
        </authorList>
    </citation>
    <scope>NUCLEOTIDE SEQUENCE</scope>
    <source>
        <strain evidence="2">MCN248</strain>
    </source>
</reference>
<dbReference type="InterPro" id="IPR011059">
    <property type="entry name" value="Metal-dep_hydrolase_composite"/>
</dbReference>
<dbReference type="PROSITE" id="PS01137">
    <property type="entry name" value="TATD_1"/>
    <property type="match status" value="1"/>
</dbReference>
<dbReference type="Gene3D" id="2.30.40.10">
    <property type="entry name" value="Urease, subunit C, domain 1"/>
    <property type="match status" value="1"/>
</dbReference>
<evidence type="ECO:0000259" key="1">
    <source>
        <dbReference type="Pfam" id="PF07969"/>
    </source>
</evidence>
<dbReference type="InterPro" id="IPR052349">
    <property type="entry name" value="Metallo-hydrolase_Enzymes"/>
</dbReference>
<organism evidence="2 3">
    <name type="scientific">Nonomuraea corallina</name>
    <dbReference type="NCBI Taxonomy" id="2989783"/>
    <lineage>
        <taxon>Bacteria</taxon>
        <taxon>Bacillati</taxon>
        <taxon>Actinomycetota</taxon>
        <taxon>Actinomycetes</taxon>
        <taxon>Streptosporangiales</taxon>
        <taxon>Streptosporangiaceae</taxon>
        <taxon>Nonomuraea</taxon>
    </lineage>
</organism>
<dbReference type="Gene3D" id="3.20.20.140">
    <property type="entry name" value="Metal-dependent hydrolases"/>
    <property type="match status" value="1"/>
</dbReference>
<sequence length="387" mass="40512">MTDVILRGGRPWGLDGPADVLVRDGLIERVATAVDAPGARVVDVAGRLVLPGLVDAHCHLDKTLHGGPWVPHSADDTLAGRIGNDLSRRGELGVPSVPRIVSLLRTMSSYGTTSVRSHTDIDPQVGLRGVEAVREAAGQVPVDVTQVAFPQHGLLTNPGTAELLEEALRSGVEAVGGLDPAGIDRDPVRHLDLIFGLAGRYGVHVDIHLHDGGSLGAWEVELIIERTRVLGLAGRVTISHAYALGQLDAAQAGRLAEGLAGAGVAVCTAAVYSFPVPPVKILRAAGVTVACGHDGIRDLWGPFGSGDMLERAMHLAYRSTFRRDEDIELALEAATYGGARALGLRGYGLAPGDRADLVVVEAGGAAEAVVVHPRRILVMKDGVVLHN</sequence>
<feature type="domain" description="Amidohydrolase 3" evidence="1">
    <location>
        <begin position="103"/>
        <end position="385"/>
    </location>
</feature>
<dbReference type="EMBL" id="JAPNNL010000118">
    <property type="protein sequence ID" value="MDA0636700.1"/>
    <property type="molecule type" value="Genomic_DNA"/>
</dbReference>
<dbReference type="CDD" id="cd01293">
    <property type="entry name" value="Bact_CD"/>
    <property type="match status" value="1"/>
</dbReference>
<dbReference type="SUPFAM" id="SSF51338">
    <property type="entry name" value="Composite domain of metallo-dependent hydrolases"/>
    <property type="match status" value="1"/>
</dbReference>
<dbReference type="InterPro" id="IPR013108">
    <property type="entry name" value="Amidohydro_3"/>
</dbReference>
<dbReference type="Pfam" id="PF07969">
    <property type="entry name" value="Amidohydro_3"/>
    <property type="match status" value="1"/>
</dbReference>
<evidence type="ECO:0000313" key="3">
    <source>
        <dbReference type="Proteomes" id="UP001144036"/>
    </source>
</evidence>